<dbReference type="GO" id="GO:0099044">
    <property type="term" value="P:vesicle tethering to endoplasmic reticulum"/>
    <property type="evidence" value="ECO:0000318"/>
    <property type="project" value="GO_Central"/>
</dbReference>
<dbReference type="InterPro" id="IPR051869">
    <property type="entry name" value="STARD3"/>
</dbReference>
<keyword evidence="2" id="KW-1185">Reference proteome</keyword>
<evidence type="ECO:0000313" key="1">
    <source>
        <dbReference type="EnsemblMetazoa" id="PPA09235.1"/>
    </source>
</evidence>
<dbReference type="SUPFAM" id="SSF55961">
    <property type="entry name" value="Bet v1-like"/>
    <property type="match status" value="1"/>
</dbReference>
<dbReference type="PROSITE" id="PS50848">
    <property type="entry name" value="START"/>
    <property type="match status" value="1"/>
</dbReference>
<dbReference type="CDD" id="cd00177">
    <property type="entry name" value="START"/>
    <property type="match status" value="1"/>
</dbReference>
<gene>
    <name evidence="1" type="primary">WBGene00098789</name>
</gene>
<proteinExistence type="predicted"/>
<reference evidence="2" key="1">
    <citation type="journal article" date="2008" name="Nat. Genet.">
        <title>The Pristionchus pacificus genome provides a unique perspective on nematode lifestyle and parasitism.</title>
        <authorList>
            <person name="Dieterich C."/>
            <person name="Clifton S.W."/>
            <person name="Schuster L.N."/>
            <person name="Chinwalla A."/>
            <person name="Delehaunty K."/>
            <person name="Dinkelacker I."/>
            <person name="Fulton L."/>
            <person name="Fulton R."/>
            <person name="Godfrey J."/>
            <person name="Minx P."/>
            <person name="Mitreva M."/>
            <person name="Roeseler W."/>
            <person name="Tian H."/>
            <person name="Witte H."/>
            <person name="Yang S.P."/>
            <person name="Wilson R.K."/>
            <person name="Sommer R.J."/>
        </authorList>
    </citation>
    <scope>NUCLEOTIDE SEQUENCE [LARGE SCALE GENOMIC DNA]</scope>
    <source>
        <strain evidence="2">PS312</strain>
    </source>
</reference>
<dbReference type="AlphaFoldDB" id="A0A2A6BJU5"/>
<dbReference type="InterPro" id="IPR023393">
    <property type="entry name" value="START-like_dom_sf"/>
</dbReference>
<dbReference type="GO" id="GO:0140284">
    <property type="term" value="C:endoplasmic reticulum-endosome membrane contact site"/>
    <property type="evidence" value="ECO:0000318"/>
    <property type="project" value="GO_Central"/>
</dbReference>
<dbReference type="EnsemblMetazoa" id="PPA09235.1">
    <property type="protein sequence ID" value="PPA09235.1"/>
    <property type="gene ID" value="WBGene00098789"/>
</dbReference>
<accession>A0A2A6BJU5</accession>
<dbReference type="SMART" id="SM00234">
    <property type="entry name" value="START"/>
    <property type="match status" value="1"/>
</dbReference>
<accession>A0A8R1U8I4</accession>
<dbReference type="GO" id="GO:0031902">
    <property type="term" value="C:late endosome membrane"/>
    <property type="evidence" value="ECO:0000318"/>
    <property type="project" value="GO_Central"/>
</dbReference>
<dbReference type="InterPro" id="IPR002913">
    <property type="entry name" value="START_lipid-bd_dom"/>
</dbReference>
<dbReference type="PANTHER" id="PTHR46121:SF3">
    <property type="entry name" value="STEROIDOGENIC ACUTE REGULATORY-LIKE PROTEIN 1"/>
    <property type="match status" value="1"/>
</dbReference>
<dbReference type="Proteomes" id="UP000005239">
    <property type="component" value="Unassembled WGS sequence"/>
</dbReference>
<evidence type="ECO:0000313" key="2">
    <source>
        <dbReference type="Proteomes" id="UP000005239"/>
    </source>
</evidence>
<reference evidence="1" key="2">
    <citation type="submission" date="2022-06" db="UniProtKB">
        <authorList>
            <consortium name="EnsemblMetazoa"/>
        </authorList>
    </citation>
    <scope>IDENTIFICATION</scope>
    <source>
        <strain evidence="1">PS312</strain>
    </source>
</reference>
<dbReference type="Pfam" id="PF01852">
    <property type="entry name" value="START"/>
    <property type="match status" value="1"/>
</dbReference>
<dbReference type="Gene3D" id="3.30.530.20">
    <property type="match status" value="1"/>
</dbReference>
<name>A0A2A6BJU5_PRIPA</name>
<dbReference type="OrthoDB" id="74575at2759"/>
<dbReference type="GO" id="GO:0008289">
    <property type="term" value="F:lipid binding"/>
    <property type="evidence" value="ECO:0007669"/>
    <property type="project" value="InterPro"/>
</dbReference>
<sequence length="238" mass="27451">MVKWINIAGKEEQLPPEYAKLENAFTTAGDVMNDALDLLNTSDFHTKTSWKLDCKSEDISVHYKDFPDGRYFAGRCKLPLAAKDLMYHFKNDLEKDSEWNENIKYVKKLHQITNNVDCVTYCSNDVMIIKSREFVTARCFREYKNGYLLAGRSIDLKELPETSAAVRAYMHLGMGLATPDPDDPEYSCIYETVACMDMRGMLFKSAVNQIMGRLNLKDMEELRAHCKNVLRKELYPNL</sequence>
<protein>
    <submittedName>
        <fullName evidence="1">START domain-containing protein</fullName>
    </submittedName>
</protein>
<organism evidence="1 2">
    <name type="scientific">Pristionchus pacificus</name>
    <name type="common">Parasitic nematode worm</name>
    <dbReference type="NCBI Taxonomy" id="54126"/>
    <lineage>
        <taxon>Eukaryota</taxon>
        <taxon>Metazoa</taxon>
        <taxon>Ecdysozoa</taxon>
        <taxon>Nematoda</taxon>
        <taxon>Chromadorea</taxon>
        <taxon>Rhabditida</taxon>
        <taxon>Rhabditina</taxon>
        <taxon>Diplogasteromorpha</taxon>
        <taxon>Diplogasteroidea</taxon>
        <taxon>Neodiplogasteridae</taxon>
        <taxon>Pristionchus</taxon>
    </lineage>
</organism>
<dbReference type="PANTHER" id="PTHR46121">
    <property type="entry name" value="STEROIDOGENIC ACUTE REGULATORY PROTEIN-LIKE"/>
    <property type="match status" value="1"/>
</dbReference>